<keyword evidence="2" id="KW-1185">Reference proteome</keyword>
<gene>
    <name evidence="1" type="ORF">NC595_11445</name>
</gene>
<protein>
    <submittedName>
        <fullName evidence="1">Uncharacterized protein</fullName>
    </submittedName>
</protein>
<evidence type="ECO:0000313" key="1">
    <source>
        <dbReference type="EMBL" id="MCP1374679.1"/>
    </source>
</evidence>
<reference evidence="1 2" key="1">
    <citation type="submission" date="2022-06" db="EMBL/GenBank/DDBJ databases">
        <title>Dyella sp. Sa strain:Sa Genome sequencing.</title>
        <authorList>
            <person name="Park S."/>
        </authorList>
    </citation>
    <scope>NUCLEOTIDE SEQUENCE [LARGE SCALE GENOMIC DNA]</scope>
    <source>
        <strain evidence="1 2">Sa</strain>
    </source>
</reference>
<comment type="caution">
    <text evidence="1">The sequence shown here is derived from an EMBL/GenBank/DDBJ whole genome shotgun (WGS) entry which is preliminary data.</text>
</comment>
<proteinExistence type="predicted"/>
<accession>A0ABT1FBE4</accession>
<name>A0ABT1FBE4_9GAMM</name>
<sequence>MFGVDDLLVAFASAAGQAAGKEIAKQLIHAICSDLATKEDVARAVAEIEQYVHQELRAIEDSSIIVDVDTAVKALSQYKLSNNRIDLSEENTQQLLNRCSSEIQRAIHDDGNYPWREFVAISRFVAVYSTFWAIKVFELKEENEVENFINVLLEGAGLLQSVIQRIHAMEDEFISELNIQYMVKKENLGDPGGRQVFGFSNYSRASYELHRGRYKGGVLCADTGWMLGHSLRPNDAVERLKPAYDADVARIEAEKSYRQKKIYDPLSESVLALQALVAKMGGTQKDILDRFA</sequence>
<evidence type="ECO:0000313" key="2">
    <source>
        <dbReference type="Proteomes" id="UP001204615"/>
    </source>
</evidence>
<organism evidence="1 2">
    <name type="scientific">Dyella lutea</name>
    <dbReference type="NCBI Taxonomy" id="2950441"/>
    <lineage>
        <taxon>Bacteria</taxon>
        <taxon>Pseudomonadati</taxon>
        <taxon>Pseudomonadota</taxon>
        <taxon>Gammaproteobacteria</taxon>
        <taxon>Lysobacterales</taxon>
        <taxon>Rhodanobacteraceae</taxon>
        <taxon>Dyella</taxon>
    </lineage>
</organism>
<dbReference type="Proteomes" id="UP001204615">
    <property type="component" value="Unassembled WGS sequence"/>
</dbReference>
<dbReference type="RefSeq" id="WP_253566534.1">
    <property type="nucleotide sequence ID" value="NZ_JAMZEK010000002.1"/>
</dbReference>
<dbReference type="EMBL" id="JAMZEK010000002">
    <property type="protein sequence ID" value="MCP1374679.1"/>
    <property type="molecule type" value="Genomic_DNA"/>
</dbReference>